<dbReference type="EMBL" id="JAAXOU010000292">
    <property type="protein sequence ID" value="NKY16165.1"/>
    <property type="molecule type" value="Genomic_DNA"/>
</dbReference>
<keyword evidence="3" id="KW-1185">Reference proteome</keyword>
<sequence>LGRGAGGRVRRGRRGHQRDPDAAGRGPGAIREYTYGDEAGGTVHAVDQAYVAEDGTEHAVHLTARERDRPAARRTSDAALSTWTLDVAD</sequence>
<feature type="compositionally biased region" description="Polar residues" evidence="1">
    <location>
        <begin position="78"/>
        <end position="89"/>
    </location>
</feature>
<comment type="caution">
    <text evidence="2">The sequence shown here is derived from an EMBL/GenBank/DDBJ whole genome shotgun (WGS) entry which is preliminary data.</text>
</comment>
<evidence type="ECO:0000313" key="2">
    <source>
        <dbReference type="EMBL" id="NKY16165.1"/>
    </source>
</evidence>
<organism evidence="2 3">
    <name type="scientific">Streptomyces somaliensis (strain ATCC 33201 / DSM 40738 / JCM 12659 / KCTC 9044 / NCTC 11332 / NRRL B-12077 / IP 733)</name>
    <dbReference type="NCBI Taxonomy" id="1134445"/>
    <lineage>
        <taxon>Bacteria</taxon>
        <taxon>Bacillati</taxon>
        <taxon>Actinomycetota</taxon>
        <taxon>Actinomycetes</taxon>
        <taxon>Kitasatosporales</taxon>
        <taxon>Streptomycetaceae</taxon>
        <taxon>Streptomyces</taxon>
    </lineage>
</organism>
<feature type="compositionally biased region" description="Basic and acidic residues" evidence="1">
    <location>
        <begin position="66"/>
        <end position="76"/>
    </location>
</feature>
<dbReference type="AlphaFoldDB" id="A0AA44IEV9"/>
<feature type="non-terminal residue" evidence="2">
    <location>
        <position position="1"/>
    </location>
</feature>
<feature type="region of interest" description="Disordered" evidence="1">
    <location>
        <begin position="1"/>
        <end position="34"/>
    </location>
</feature>
<name>A0AA44IEV9_STRE0</name>
<evidence type="ECO:0000313" key="3">
    <source>
        <dbReference type="Proteomes" id="UP000570003"/>
    </source>
</evidence>
<feature type="region of interest" description="Disordered" evidence="1">
    <location>
        <begin position="66"/>
        <end position="89"/>
    </location>
</feature>
<dbReference type="Proteomes" id="UP000570003">
    <property type="component" value="Unassembled WGS sequence"/>
</dbReference>
<evidence type="ECO:0000256" key="1">
    <source>
        <dbReference type="SAM" id="MobiDB-lite"/>
    </source>
</evidence>
<gene>
    <name evidence="2" type="ORF">HGA06_19115</name>
</gene>
<accession>A0AA44IEV9</accession>
<reference evidence="2 3" key="1">
    <citation type="submission" date="2020-04" db="EMBL/GenBank/DDBJ databases">
        <title>MicrobeNet Type strains.</title>
        <authorList>
            <person name="Nicholson A.C."/>
        </authorList>
    </citation>
    <scope>NUCLEOTIDE SEQUENCE [LARGE SCALE GENOMIC DNA]</scope>
    <source>
        <strain evidence="2 3">DSM 40738</strain>
    </source>
</reference>
<proteinExistence type="predicted"/>
<protein>
    <submittedName>
        <fullName evidence="2">Uncharacterized protein</fullName>
    </submittedName>
</protein>